<comment type="caution">
    <text evidence="4">The sequence shown here is derived from an EMBL/GenBank/DDBJ whole genome shotgun (WGS) entry which is preliminary data.</text>
</comment>
<protein>
    <recommendedName>
        <fullName evidence="3">DUF4097 domain-containing protein</fullName>
    </recommendedName>
</protein>
<feature type="compositionally biased region" description="Acidic residues" evidence="1">
    <location>
        <begin position="12"/>
        <end position="23"/>
    </location>
</feature>
<feature type="compositionally biased region" description="Basic and acidic residues" evidence="1">
    <location>
        <begin position="355"/>
        <end position="380"/>
    </location>
</feature>
<dbReference type="AlphaFoldDB" id="A0A2I1MAN9"/>
<keyword evidence="5" id="KW-1185">Reference proteome</keyword>
<reference evidence="4 5" key="1">
    <citation type="submission" date="2017-12" db="EMBL/GenBank/DDBJ databases">
        <title>Phylogenetic diversity of female urinary microbiome.</title>
        <authorList>
            <person name="Thomas-White K."/>
            <person name="Wolfe A.J."/>
        </authorList>
    </citation>
    <scope>NUCLEOTIDE SEQUENCE [LARGE SCALE GENOMIC DNA]</scope>
    <source>
        <strain evidence="4 5">UMB0119</strain>
    </source>
</reference>
<feature type="region of interest" description="Disordered" evidence="1">
    <location>
        <begin position="1"/>
        <end position="35"/>
    </location>
</feature>
<evidence type="ECO:0000313" key="5">
    <source>
        <dbReference type="Proteomes" id="UP000234335"/>
    </source>
</evidence>
<evidence type="ECO:0000256" key="2">
    <source>
        <dbReference type="SAM" id="Phobius"/>
    </source>
</evidence>
<feature type="compositionally biased region" description="Basic and acidic residues" evidence="1">
    <location>
        <begin position="389"/>
        <end position="398"/>
    </location>
</feature>
<keyword evidence="2" id="KW-1133">Transmembrane helix</keyword>
<feature type="compositionally biased region" description="Polar residues" evidence="1">
    <location>
        <begin position="1"/>
        <end position="11"/>
    </location>
</feature>
<feature type="transmembrane region" description="Helical" evidence="2">
    <location>
        <begin position="43"/>
        <end position="61"/>
    </location>
</feature>
<evidence type="ECO:0000313" key="4">
    <source>
        <dbReference type="EMBL" id="PKZ17191.1"/>
    </source>
</evidence>
<sequence>MEDNNKNNNQEELYDPELEEILDEESKNQSKRRKKTESLNRKNLLIAVLVVIILIAALYFVNKKQNSDPNEIQTSEVIDQNSYNESTIMRVDLDQVNKINIDLDTVDIRIQRSNTNPYIEYTKLSKGDEDEYSIDVSYENGNLNLKSDIKGKELNMKNKVPILRIFLPMDKNLDEIKANIKAGDVKVTDLEVRNLDLNVKSGNIGFENSFFGGSVSTESGDIIFDKSELLDTKLSTNTGDIIVNDSKLGTKSDFTTQTGDIIISSTDAIDNYNVKASLEVGNFVLGNISYRNIKDGFSKNNKAQKDITLKTKVGDISFNKGEGAILEEEEYITNKSSGDSDDEEDDQTGQDQEQSEEKTQTDTNQEENKEDLTEDSKEDVNQENNSENKVNETEEKDN</sequence>
<dbReference type="Pfam" id="PF13349">
    <property type="entry name" value="DUF4097"/>
    <property type="match status" value="1"/>
</dbReference>
<gene>
    <name evidence="4" type="ORF">CYJ34_00345</name>
</gene>
<feature type="domain" description="DUF4097" evidence="3">
    <location>
        <begin position="132"/>
        <end position="317"/>
    </location>
</feature>
<keyword evidence="2" id="KW-0812">Transmembrane</keyword>
<dbReference type="RefSeq" id="WP_101539360.1">
    <property type="nucleotide sequence ID" value="NZ_PKGS01000001.1"/>
</dbReference>
<organism evidence="4 5">
    <name type="scientific">Anaerococcus octavius</name>
    <dbReference type="NCBI Taxonomy" id="54007"/>
    <lineage>
        <taxon>Bacteria</taxon>
        <taxon>Bacillati</taxon>
        <taxon>Bacillota</taxon>
        <taxon>Tissierellia</taxon>
        <taxon>Tissierellales</taxon>
        <taxon>Peptoniphilaceae</taxon>
        <taxon>Anaerococcus</taxon>
    </lineage>
</organism>
<dbReference type="Proteomes" id="UP000234335">
    <property type="component" value="Unassembled WGS sequence"/>
</dbReference>
<feature type="compositionally biased region" description="Acidic residues" evidence="1">
    <location>
        <begin position="339"/>
        <end position="348"/>
    </location>
</feature>
<dbReference type="EMBL" id="PKGS01000001">
    <property type="protein sequence ID" value="PKZ17191.1"/>
    <property type="molecule type" value="Genomic_DNA"/>
</dbReference>
<evidence type="ECO:0000256" key="1">
    <source>
        <dbReference type="SAM" id="MobiDB-lite"/>
    </source>
</evidence>
<proteinExistence type="predicted"/>
<feature type="region of interest" description="Disordered" evidence="1">
    <location>
        <begin position="327"/>
        <end position="398"/>
    </location>
</feature>
<accession>A0A2I1MAN9</accession>
<keyword evidence="2" id="KW-0472">Membrane</keyword>
<evidence type="ECO:0000259" key="3">
    <source>
        <dbReference type="Pfam" id="PF13349"/>
    </source>
</evidence>
<name>A0A2I1MAN9_9FIRM</name>
<dbReference type="InterPro" id="IPR025164">
    <property type="entry name" value="Toastrack_DUF4097"/>
</dbReference>